<evidence type="ECO:0000313" key="2">
    <source>
        <dbReference type="Proteomes" id="UP001155240"/>
    </source>
</evidence>
<reference evidence="1" key="1">
    <citation type="submission" date="2022-06" db="EMBL/GenBank/DDBJ databases">
        <title>Whole genome shotgun sequencing (WGS) of Rathayibacter sp. ZW T2_19, isolated from stored onions (Allium cepa).</title>
        <authorList>
            <person name="Stoll D.A."/>
            <person name="Huch M."/>
        </authorList>
    </citation>
    <scope>NUCLEOTIDE SEQUENCE</scope>
    <source>
        <strain evidence="1">ZW T2_19</strain>
    </source>
</reference>
<protein>
    <submittedName>
        <fullName evidence="1">Uncharacterized protein</fullName>
    </submittedName>
</protein>
<dbReference type="AlphaFoldDB" id="A0A9X2IUY5"/>
<gene>
    <name evidence="1" type="ORF">NB037_16150</name>
</gene>
<accession>A0A9X2IUY5</accession>
<proteinExistence type="predicted"/>
<dbReference type="Proteomes" id="UP001155240">
    <property type="component" value="Unassembled WGS sequence"/>
</dbReference>
<dbReference type="PROSITE" id="PS51257">
    <property type="entry name" value="PROKAR_LIPOPROTEIN"/>
    <property type="match status" value="1"/>
</dbReference>
<sequence>MRLRPRRPAVLVLSLVVILAGCSSVPVVEIPERSGATAVITPTPVPTEPAAAEQPVLDCAAVLPSSRIEETTGLPAGSVALTDDARSCTYSVAGNPSALEVTLAPARLLETFVGAGEAVGATPVPLGDAAYRVDRDAAASQPGELAIQAGGYEVRIVSHLGDSATALDWAETVLAAVGVRL</sequence>
<dbReference type="EMBL" id="JAMRYM010000096">
    <property type="protein sequence ID" value="MCM6763948.1"/>
    <property type="molecule type" value="Genomic_DNA"/>
</dbReference>
<dbReference type="RefSeq" id="WP_251947555.1">
    <property type="nucleotide sequence ID" value="NZ_JAMRYM010000096.1"/>
</dbReference>
<comment type="caution">
    <text evidence="1">The sequence shown here is derived from an EMBL/GenBank/DDBJ whole genome shotgun (WGS) entry which is preliminary data.</text>
</comment>
<name>A0A9X2IUY5_9MICO</name>
<organism evidence="1 2">
    <name type="scientific">Rathayibacter rubneri</name>
    <dbReference type="NCBI Taxonomy" id="2950106"/>
    <lineage>
        <taxon>Bacteria</taxon>
        <taxon>Bacillati</taxon>
        <taxon>Actinomycetota</taxon>
        <taxon>Actinomycetes</taxon>
        <taxon>Micrococcales</taxon>
        <taxon>Microbacteriaceae</taxon>
        <taxon>Rathayibacter</taxon>
    </lineage>
</organism>
<evidence type="ECO:0000313" key="1">
    <source>
        <dbReference type="EMBL" id="MCM6763948.1"/>
    </source>
</evidence>
<keyword evidence="2" id="KW-1185">Reference proteome</keyword>